<dbReference type="InterPro" id="IPR003826">
    <property type="entry name" value="AdoMetDC_fam_prok"/>
</dbReference>
<dbReference type="GO" id="GO:0008295">
    <property type="term" value="P:spermidine biosynthetic process"/>
    <property type="evidence" value="ECO:0007669"/>
    <property type="project" value="UniProtKB-KW"/>
</dbReference>
<comment type="caution">
    <text evidence="11">The sequence shown here is derived from an EMBL/GenBank/DDBJ whole genome shotgun (WGS) entry which is preliminary data.</text>
</comment>
<protein>
    <submittedName>
        <fullName evidence="11">S-adenosylmethionine decarboxylase proenzyme</fullName>
    </submittedName>
</protein>
<dbReference type="NCBIfam" id="TIGR03330">
    <property type="entry name" value="SAM_DCase_Bsu"/>
    <property type="match status" value="1"/>
</dbReference>
<sequence>MKNRKIGKGLHILAGLYECQETEVLASKIKLEKTILKIIQKARFNALSSLFYKFPDGGVTGLVLLSESHLAIHTWPEKAYASLDIFLCNYSSDNSYKVRKAFELFHAFLKPAKMKKREIRRE</sequence>
<accession>A0A1F5CBX0</accession>
<dbReference type="Pfam" id="PF02675">
    <property type="entry name" value="AdoMet_dc"/>
    <property type="match status" value="1"/>
</dbReference>
<evidence type="ECO:0000256" key="4">
    <source>
        <dbReference type="ARBA" id="ARBA00022813"/>
    </source>
</evidence>
<dbReference type="GO" id="GO:0004014">
    <property type="term" value="F:adenosylmethionine decarboxylase activity"/>
    <property type="evidence" value="ECO:0007669"/>
    <property type="project" value="InterPro"/>
</dbReference>
<keyword evidence="7" id="KW-0865">Zymogen</keyword>
<evidence type="ECO:0000313" key="12">
    <source>
        <dbReference type="Proteomes" id="UP000177197"/>
    </source>
</evidence>
<dbReference type="Proteomes" id="UP000177197">
    <property type="component" value="Unassembled WGS sequence"/>
</dbReference>
<evidence type="ECO:0000256" key="1">
    <source>
        <dbReference type="ARBA" id="ARBA00001928"/>
    </source>
</evidence>
<gene>
    <name evidence="11" type="ORF">A3I30_03655</name>
</gene>
<evidence type="ECO:0000256" key="3">
    <source>
        <dbReference type="ARBA" id="ARBA00022793"/>
    </source>
</evidence>
<dbReference type="SUPFAM" id="SSF56276">
    <property type="entry name" value="S-adenosylmethionine decarboxylase"/>
    <property type="match status" value="1"/>
</dbReference>
<keyword evidence="10" id="KW-0670">Pyruvate</keyword>
<dbReference type="InterPro" id="IPR042286">
    <property type="entry name" value="AdoMetDC_C"/>
</dbReference>
<dbReference type="PANTHER" id="PTHR33866">
    <property type="entry name" value="S-ADENOSYLMETHIONINE DECARBOXYLASE PROENZYME"/>
    <property type="match status" value="1"/>
</dbReference>
<keyword evidence="2" id="KW-0949">S-adenosyl-L-methionine</keyword>
<keyword evidence="8" id="KW-0456">Lyase</keyword>
<proteinExistence type="predicted"/>
<dbReference type="InterPro" id="IPR016067">
    <property type="entry name" value="S-AdoMet_deCO2ase_core"/>
</dbReference>
<keyword evidence="6" id="KW-0620">Polyamine biosynthesis</keyword>
<evidence type="ECO:0000256" key="7">
    <source>
        <dbReference type="ARBA" id="ARBA00023145"/>
    </source>
</evidence>
<dbReference type="InterPro" id="IPR017716">
    <property type="entry name" value="S-AdoMet_deCOase_pro-enz"/>
</dbReference>
<evidence type="ECO:0000256" key="10">
    <source>
        <dbReference type="ARBA" id="ARBA00023317"/>
    </source>
</evidence>
<keyword evidence="5" id="KW-0745">Spermidine biosynthesis</keyword>
<dbReference type="Gene3D" id="3.30.160.750">
    <property type="match status" value="1"/>
</dbReference>
<evidence type="ECO:0000256" key="5">
    <source>
        <dbReference type="ARBA" id="ARBA00023066"/>
    </source>
</evidence>
<evidence type="ECO:0000256" key="9">
    <source>
        <dbReference type="ARBA" id="ARBA00023270"/>
    </source>
</evidence>
<evidence type="ECO:0000313" key="11">
    <source>
        <dbReference type="EMBL" id="OGD40357.1"/>
    </source>
</evidence>
<dbReference type="InterPro" id="IPR042284">
    <property type="entry name" value="AdoMetDC_N"/>
</dbReference>
<dbReference type="Gene3D" id="3.30.360.110">
    <property type="entry name" value="S-adenosylmethionine decarboxylase domain"/>
    <property type="match status" value="1"/>
</dbReference>
<dbReference type="PANTHER" id="PTHR33866:SF2">
    <property type="entry name" value="S-ADENOSYLMETHIONINE DECARBOXYLASE PROENZYME"/>
    <property type="match status" value="1"/>
</dbReference>
<name>A0A1F5CBX0_9BACT</name>
<dbReference type="GO" id="GO:0005829">
    <property type="term" value="C:cytosol"/>
    <property type="evidence" value="ECO:0007669"/>
    <property type="project" value="TreeGrafter"/>
</dbReference>
<dbReference type="AlphaFoldDB" id="A0A1F5CBX0"/>
<organism evidence="11 12">
    <name type="scientific">Candidatus Azambacteria bacterium RIFCSPLOWO2_02_FULL_44_14</name>
    <dbReference type="NCBI Taxonomy" id="1797306"/>
    <lineage>
        <taxon>Bacteria</taxon>
        <taxon>Candidatus Azamiibacteriota</taxon>
    </lineage>
</organism>
<comment type="cofactor">
    <cofactor evidence="1">
        <name>pyruvate</name>
        <dbReference type="ChEBI" id="CHEBI:15361"/>
    </cofactor>
</comment>
<reference evidence="11 12" key="1">
    <citation type="journal article" date="2016" name="Nat. Commun.">
        <title>Thousands of microbial genomes shed light on interconnected biogeochemical processes in an aquifer system.</title>
        <authorList>
            <person name="Anantharaman K."/>
            <person name="Brown C.T."/>
            <person name="Hug L.A."/>
            <person name="Sharon I."/>
            <person name="Castelle C.J."/>
            <person name="Probst A.J."/>
            <person name="Thomas B.C."/>
            <person name="Singh A."/>
            <person name="Wilkins M.J."/>
            <person name="Karaoz U."/>
            <person name="Brodie E.L."/>
            <person name="Williams K.H."/>
            <person name="Hubbard S.S."/>
            <person name="Banfield J.F."/>
        </authorList>
    </citation>
    <scope>NUCLEOTIDE SEQUENCE [LARGE SCALE GENOMIC DNA]</scope>
</reference>
<keyword evidence="9" id="KW-0704">Schiff base</keyword>
<evidence type="ECO:0000256" key="2">
    <source>
        <dbReference type="ARBA" id="ARBA00022691"/>
    </source>
</evidence>
<evidence type="ECO:0000256" key="6">
    <source>
        <dbReference type="ARBA" id="ARBA00023115"/>
    </source>
</evidence>
<keyword evidence="3" id="KW-0210">Decarboxylase</keyword>
<evidence type="ECO:0000256" key="8">
    <source>
        <dbReference type="ARBA" id="ARBA00023239"/>
    </source>
</evidence>
<keyword evidence="4" id="KW-0068">Autocatalytic cleavage</keyword>
<dbReference type="EMBL" id="MEYV01000010">
    <property type="protein sequence ID" value="OGD40357.1"/>
    <property type="molecule type" value="Genomic_DNA"/>
</dbReference>